<proteinExistence type="predicted"/>
<evidence type="ECO:0000256" key="3">
    <source>
        <dbReference type="ARBA" id="ARBA00022448"/>
    </source>
</evidence>
<accession>A0ABS8TI75</accession>
<dbReference type="InterPro" id="IPR004131">
    <property type="entry name" value="PPase-energised_H-pump"/>
</dbReference>
<keyword evidence="8" id="KW-0406">Ion transport</keyword>
<protein>
    <recommendedName>
        <fullName evidence="2">H(+)-exporting diphosphatase</fullName>
        <ecNumber evidence="2">7.1.3.1</ecNumber>
    </recommendedName>
</protein>
<keyword evidence="4 10" id="KW-0812">Transmembrane</keyword>
<sequence length="152" mass="17284">MGLALLPDLGTEIVILVCAIVGIVFSLFQWYIVLRVKVSSERGANSLSNNNKNGYEDYLIEEEEGINDQNIVAKCADIQNAIFKGKMSSYADLFMFSDLVALRFEHDGTSENSEDFHHNLDYSVLELENRLAFTKTFEFPLPIAFHLQEKIR</sequence>
<evidence type="ECO:0000256" key="1">
    <source>
        <dbReference type="ARBA" id="ARBA00004127"/>
    </source>
</evidence>
<evidence type="ECO:0000256" key="4">
    <source>
        <dbReference type="ARBA" id="ARBA00022692"/>
    </source>
</evidence>
<dbReference type="EMBL" id="JACEIK010001628">
    <property type="protein sequence ID" value="MCD7470903.1"/>
    <property type="molecule type" value="Genomic_DNA"/>
</dbReference>
<keyword evidence="5" id="KW-0460">Magnesium</keyword>
<evidence type="ECO:0000256" key="10">
    <source>
        <dbReference type="SAM" id="Phobius"/>
    </source>
</evidence>
<reference evidence="11 12" key="1">
    <citation type="journal article" date="2021" name="BMC Genomics">
        <title>Datura genome reveals duplications of psychoactive alkaloid biosynthetic genes and high mutation rate following tissue culture.</title>
        <authorList>
            <person name="Rajewski A."/>
            <person name="Carter-House D."/>
            <person name="Stajich J."/>
            <person name="Litt A."/>
        </authorList>
    </citation>
    <scope>NUCLEOTIDE SEQUENCE [LARGE SCALE GENOMIC DNA]</scope>
    <source>
        <strain evidence="11">AR-01</strain>
    </source>
</reference>
<evidence type="ECO:0000256" key="9">
    <source>
        <dbReference type="ARBA" id="ARBA00023136"/>
    </source>
</evidence>
<evidence type="ECO:0000313" key="11">
    <source>
        <dbReference type="EMBL" id="MCD7470903.1"/>
    </source>
</evidence>
<evidence type="ECO:0000256" key="6">
    <source>
        <dbReference type="ARBA" id="ARBA00022967"/>
    </source>
</evidence>
<dbReference type="PANTHER" id="PTHR31998">
    <property type="entry name" value="K(+)-INSENSITIVE PYROPHOSPHATE-ENERGIZED PROTON PUMP"/>
    <property type="match status" value="1"/>
</dbReference>
<keyword evidence="6" id="KW-1278">Translocase</keyword>
<comment type="caution">
    <text evidence="11">The sequence shown here is derived from an EMBL/GenBank/DDBJ whole genome shotgun (WGS) entry which is preliminary data.</text>
</comment>
<evidence type="ECO:0000256" key="8">
    <source>
        <dbReference type="ARBA" id="ARBA00023065"/>
    </source>
</evidence>
<dbReference type="Proteomes" id="UP000823775">
    <property type="component" value="Unassembled WGS sequence"/>
</dbReference>
<name>A0ABS8TI75_DATST</name>
<feature type="transmembrane region" description="Helical" evidence="10">
    <location>
        <begin position="13"/>
        <end position="33"/>
    </location>
</feature>
<evidence type="ECO:0000256" key="7">
    <source>
        <dbReference type="ARBA" id="ARBA00022989"/>
    </source>
</evidence>
<keyword evidence="12" id="KW-1185">Reference proteome</keyword>
<dbReference type="EC" id="7.1.3.1" evidence="2"/>
<keyword evidence="3" id="KW-0813">Transport</keyword>
<gene>
    <name evidence="11" type="primary">AVP1_3</name>
    <name evidence="11" type="ORF">HAX54_011105</name>
</gene>
<evidence type="ECO:0000256" key="2">
    <source>
        <dbReference type="ARBA" id="ARBA00013242"/>
    </source>
</evidence>
<keyword evidence="7 10" id="KW-1133">Transmembrane helix</keyword>
<keyword evidence="9 10" id="KW-0472">Membrane</keyword>
<evidence type="ECO:0000256" key="5">
    <source>
        <dbReference type="ARBA" id="ARBA00022842"/>
    </source>
</evidence>
<organism evidence="11 12">
    <name type="scientific">Datura stramonium</name>
    <name type="common">Jimsonweed</name>
    <name type="synonym">Common thornapple</name>
    <dbReference type="NCBI Taxonomy" id="4076"/>
    <lineage>
        <taxon>Eukaryota</taxon>
        <taxon>Viridiplantae</taxon>
        <taxon>Streptophyta</taxon>
        <taxon>Embryophyta</taxon>
        <taxon>Tracheophyta</taxon>
        <taxon>Spermatophyta</taxon>
        <taxon>Magnoliopsida</taxon>
        <taxon>eudicotyledons</taxon>
        <taxon>Gunneridae</taxon>
        <taxon>Pentapetalae</taxon>
        <taxon>asterids</taxon>
        <taxon>lamiids</taxon>
        <taxon>Solanales</taxon>
        <taxon>Solanaceae</taxon>
        <taxon>Solanoideae</taxon>
        <taxon>Datureae</taxon>
        <taxon>Datura</taxon>
    </lineage>
</organism>
<comment type="subcellular location">
    <subcellularLocation>
        <location evidence="1">Endomembrane system</location>
        <topology evidence="1">Multi-pass membrane protein</topology>
    </subcellularLocation>
</comment>
<evidence type="ECO:0000313" key="12">
    <source>
        <dbReference type="Proteomes" id="UP000823775"/>
    </source>
</evidence>